<comment type="catalytic activity">
    <reaction evidence="1">
        <text>Hydrolyzes the link between N-acetylmuramoyl residues and L-amino acid residues in certain cell-wall glycopeptides.</text>
        <dbReference type="EC" id="3.5.1.28"/>
    </reaction>
</comment>
<dbReference type="PANTHER" id="PTHR30404:SF0">
    <property type="entry name" value="N-ACETYLMURAMOYL-L-ALANINE AMIDASE AMIC"/>
    <property type="match status" value="1"/>
</dbReference>
<protein>
    <recommendedName>
        <fullName evidence="2">N-acetylmuramoyl-L-alanine amidase</fullName>
        <ecNumber evidence="2">3.5.1.28</ecNumber>
    </recommendedName>
</protein>
<evidence type="ECO:0000256" key="1">
    <source>
        <dbReference type="ARBA" id="ARBA00001561"/>
    </source>
</evidence>
<proteinExistence type="predicted"/>
<dbReference type="PROSITE" id="PS51257">
    <property type="entry name" value="PROKAR_LIPOPROTEIN"/>
    <property type="match status" value="1"/>
</dbReference>
<dbReference type="CDD" id="cd02696">
    <property type="entry name" value="MurNAc-LAA"/>
    <property type="match status" value="1"/>
</dbReference>
<dbReference type="EC" id="3.5.1.28" evidence="2"/>
<keyword evidence="4" id="KW-0732">Signal</keyword>
<evidence type="ECO:0000256" key="2">
    <source>
        <dbReference type="ARBA" id="ARBA00011901"/>
    </source>
</evidence>
<dbReference type="Proteomes" id="UP000193334">
    <property type="component" value="Chromosome"/>
</dbReference>
<evidence type="ECO:0000313" key="7">
    <source>
        <dbReference type="Proteomes" id="UP000193334"/>
    </source>
</evidence>
<dbReference type="SUPFAM" id="SSF53187">
    <property type="entry name" value="Zn-dependent exopeptidases"/>
    <property type="match status" value="1"/>
</dbReference>
<dbReference type="PANTHER" id="PTHR30404">
    <property type="entry name" value="N-ACETYLMURAMOYL-L-ALANINE AMIDASE"/>
    <property type="match status" value="1"/>
</dbReference>
<dbReference type="Pfam" id="PF01520">
    <property type="entry name" value="Amidase_3"/>
    <property type="match status" value="1"/>
</dbReference>
<dbReference type="STRING" id="1941349.STSP1_01414"/>
<dbReference type="GO" id="GO:0008745">
    <property type="term" value="F:N-acetylmuramoyl-L-alanine amidase activity"/>
    <property type="evidence" value="ECO:0007669"/>
    <property type="project" value="UniProtKB-EC"/>
</dbReference>
<dbReference type="Gene3D" id="3.40.630.40">
    <property type="entry name" value="Zn-dependent exopeptidases"/>
    <property type="match status" value="1"/>
</dbReference>
<evidence type="ECO:0000256" key="3">
    <source>
        <dbReference type="ARBA" id="ARBA00022801"/>
    </source>
</evidence>
<gene>
    <name evidence="6" type="primary">lytC</name>
    <name evidence="6" type="ORF">STSP1_01414</name>
</gene>
<dbReference type="InterPro" id="IPR002508">
    <property type="entry name" value="MurNAc-LAA_cat"/>
</dbReference>
<keyword evidence="7" id="KW-1185">Reference proteome</keyword>
<feature type="domain" description="MurNAc-LAA" evidence="5">
    <location>
        <begin position="130"/>
        <end position="240"/>
    </location>
</feature>
<evidence type="ECO:0000259" key="5">
    <source>
        <dbReference type="SMART" id="SM00646"/>
    </source>
</evidence>
<dbReference type="AlphaFoldDB" id="A0A1W6LMP0"/>
<reference evidence="7" key="1">
    <citation type="submission" date="2017-04" db="EMBL/GenBank/DDBJ databases">
        <title>Comparative genomics and description of representatives of a novel lineage of planctomycetes thriving in anoxic sediments.</title>
        <authorList>
            <person name="Spring S."/>
            <person name="Bunk B."/>
            <person name="Sproer C."/>
        </authorList>
    </citation>
    <scope>NUCLEOTIDE SEQUENCE [LARGE SCALE GENOMIC DNA]</scope>
    <source>
        <strain evidence="7">ST-PulAB-D4</strain>
    </source>
</reference>
<name>A0A1W6LMP0_9BACT</name>
<feature type="signal peptide" evidence="4">
    <location>
        <begin position="1"/>
        <end position="29"/>
    </location>
</feature>
<sequence length="243" mass="26316" precursor="true">MAAKRILSGLVFLLAGAFLAGCSAPSAQAPVVTGRDSRLERIQNRTPDYTYQEPRTSRYGGDSIKGKTFIIDAGHGGKDPGALGKALSRLDEKQINLDTAKKVAYYLKQKGARVVMSRDDDTFIELNSRAALAERHNADALISIHADWCGTPSVSGASFFIARSAVGQSKRLASALEDEFRDRGLPVRGVRRADFRVLVKHSKPSTLIELGFMSNPAEAKKLSSSSYRTKLAKAIAAGIERAY</sequence>
<keyword evidence="3 6" id="KW-0378">Hydrolase</keyword>
<dbReference type="EMBL" id="CP021023">
    <property type="protein sequence ID" value="ARN57021.1"/>
    <property type="molecule type" value="Genomic_DNA"/>
</dbReference>
<accession>A0A1W6LMP0</accession>
<dbReference type="KEGG" id="pbp:STSP1_01414"/>
<feature type="chain" id="PRO_5012642229" description="N-acetylmuramoyl-L-alanine amidase" evidence="4">
    <location>
        <begin position="30"/>
        <end position="243"/>
    </location>
</feature>
<dbReference type="SMART" id="SM00646">
    <property type="entry name" value="Ami_3"/>
    <property type="match status" value="1"/>
</dbReference>
<dbReference type="GO" id="GO:0030288">
    <property type="term" value="C:outer membrane-bounded periplasmic space"/>
    <property type="evidence" value="ECO:0007669"/>
    <property type="project" value="TreeGrafter"/>
</dbReference>
<dbReference type="RefSeq" id="WP_085755696.1">
    <property type="nucleotide sequence ID" value="NZ_CP021023.1"/>
</dbReference>
<organism evidence="6 7">
    <name type="scientific">Sedimentisphaera salicampi</name>
    <dbReference type="NCBI Taxonomy" id="1941349"/>
    <lineage>
        <taxon>Bacteria</taxon>
        <taxon>Pseudomonadati</taxon>
        <taxon>Planctomycetota</taxon>
        <taxon>Phycisphaerae</taxon>
        <taxon>Sedimentisphaerales</taxon>
        <taxon>Sedimentisphaeraceae</taxon>
        <taxon>Sedimentisphaera</taxon>
    </lineage>
</organism>
<evidence type="ECO:0000313" key="6">
    <source>
        <dbReference type="EMBL" id="ARN57021.1"/>
    </source>
</evidence>
<dbReference type="InterPro" id="IPR050695">
    <property type="entry name" value="N-acetylmuramoyl_amidase_3"/>
</dbReference>
<dbReference type="GO" id="GO:0009253">
    <property type="term" value="P:peptidoglycan catabolic process"/>
    <property type="evidence" value="ECO:0007669"/>
    <property type="project" value="InterPro"/>
</dbReference>
<evidence type="ECO:0000256" key="4">
    <source>
        <dbReference type="SAM" id="SignalP"/>
    </source>
</evidence>